<accession>A0A1G8WCP8</accession>
<dbReference type="OrthoDB" id="2691643at2"/>
<dbReference type="Proteomes" id="UP000198694">
    <property type="component" value="Unassembled WGS sequence"/>
</dbReference>
<evidence type="ECO:0000313" key="2">
    <source>
        <dbReference type="Proteomes" id="UP000198694"/>
    </source>
</evidence>
<sequence>MKEITSYQVDLTYQLTTQEIMELYRFTVKSDHDIYLYQDNQIADAGNFPKLLSFFLVATTKQPLVVIIDGKDPDNCYQQFKKLLNKNVKKSQIRNRHKTEKGISIVI</sequence>
<dbReference type="InterPro" id="IPR035895">
    <property type="entry name" value="HPr-like_sf"/>
</dbReference>
<dbReference type="RefSeq" id="WP_093211104.1">
    <property type="nucleotide sequence ID" value="NZ_FNFL01000001.1"/>
</dbReference>
<evidence type="ECO:0000313" key="1">
    <source>
        <dbReference type="EMBL" id="SDJ76012.1"/>
    </source>
</evidence>
<organism evidence="1 2">
    <name type="scientific">Sediminibacillus albus</name>
    <dbReference type="NCBI Taxonomy" id="407036"/>
    <lineage>
        <taxon>Bacteria</taxon>
        <taxon>Bacillati</taxon>
        <taxon>Bacillota</taxon>
        <taxon>Bacilli</taxon>
        <taxon>Bacillales</taxon>
        <taxon>Bacillaceae</taxon>
        <taxon>Sediminibacillus</taxon>
    </lineage>
</organism>
<name>A0A1G8WCP8_9BACI</name>
<dbReference type="EMBL" id="FNFL01000001">
    <property type="protein sequence ID" value="SDJ76012.1"/>
    <property type="molecule type" value="Genomic_DNA"/>
</dbReference>
<dbReference type="AlphaFoldDB" id="A0A1G8WCP8"/>
<gene>
    <name evidence="1" type="ORF">SAMN05216243_0705</name>
</gene>
<reference evidence="1 2" key="1">
    <citation type="submission" date="2016-10" db="EMBL/GenBank/DDBJ databases">
        <authorList>
            <person name="de Groot N.N."/>
        </authorList>
    </citation>
    <scope>NUCLEOTIDE SEQUENCE [LARGE SCALE GENOMIC DNA]</scope>
    <source>
        <strain evidence="1 2">CGMCC 1.6502</strain>
    </source>
</reference>
<proteinExistence type="predicted"/>
<protein>
    <submittedName>
        <fullName evidence="1">Uncharacterized protein</fullName>
    </submittedName>
</protein>
<dbReference type="SUPFAM" id="SSF55594">
    <property type="entry name" value="HPr-like"/>
    <property type="match status" value="1"/>
</dbReference>
<keyword evidence="2" id="KW-1185">Reference proteome</keyword>